<evidence type="ECO:0000256" key="11">
    <source>
        <dbReference type="RuleBase" id="RU000679"/>
    </source>
</evidence>
<evidence type="ECO:0000256" key="3">
    <source>
        <dbReference type="ARBA" id="ARBA00022461"/>
    </source>
</evidence>
<keyword evidence="6" id="KW-0915">Sodium</keyword>
<reference evidence="14 15" key="1">
    <citation type="submission" date="2017-06" db="EMBL/GenBank/DDBJ databases">
        <title>A platform for efficient transgenesis in Macrostomum lignano, a flatworm model organism for stem cell research.</title>
        <authorList>
            <person name="Berezikov E."/>
        </authorList>
    </citation>
    <scope>NUCLEOTIDE SEQUENCE [LARGE SCALE GENOMIC DNA]</scope>
    <source>
        <strain evidence="14">DV1</strain>
        <tissue evidence="14">Whole organism</tissue>
    </source>
</reference>
<dbReference type="PANTHER" id="PTHR11690">
    <property type="entry name" value="AMILORIDE-SENSITIVE SODIUM CHANNEL-RELATED"/>
    <property type="match status" value="1"/>
</dbReference>
<evidence type="ECO:0000256" key="7">
    <source>
        <dbReference type="ARBA" id="ARBA00023065"/>
    </source>
</evidence>
<dbReference type="Pfam" id="PF00858">
    <property type="entry name" value="ASC"/>
    <property type="match status" value="1"/>
</dbReference>
<accession>A0A267GN24</accession>
<dbReference type="InterPro" id="IPR001873">
    <property type="entry name" value="ENaC"/>
</dbReference>
<comment type="subcellular location">
    <subcellularLocation>
        <location evidence="1">Membrane</location>
        <topology evidence="1">Multi-pass membrane protein</topology>
    </subcellularLocation>
</comment>
<keyword evidence="5 13" id="KW-1133">Transmembrane helix</keyword>
<sequence>VQKGPGRDVGVGRHQRHLPARRDHAAELPLQQRAVQSQKLLACPDQPVLELLHVPPGPTAVVQRPGAGEPSWTWCSSPMATISFPTGMEIGEMKHCATAACFASSHAAKPSTDCCRATSCSPLDCAFSFTREKSFPMSQTEFVDVASASSTSIKLRPIHNRLMSKPSRRCSEPPIETINYVRHFSNASLNVVTKAYSKSISDFVVEAQQSILHSNCGCYSHLLPFSVNTSDLCYFAPPQEWITPSDAVLKRIDCHDHWFQHATEEKPRASEAVPAPDVVPLHPATALAAEPQLAPVQRHSRDLGEPDGAASQTWSRVPAEDGKVHHIFRNSTETRQEIQLYMLARGYEGCNFNVLGKFNVTDLSSLEDYRRKIVESAASCIPRSELAKELAAVRISLQSPAADAYEEMYKYHWTEALSEIGGTLGLWLGISVVSTFELLEFIYILVQKCRRNDDDSDIEEES</sequence>
<dbReference type="GO" id="GO:0005886">
    <property type="term" value="C:plasma membrane"/>
    <property type="evidence" value="ECO:0007669"/>
    <property type="project" value="TreeGrafter"/>
</dbReference>
<keyword evidence="15" id="KW-1185">Reference proteome</keyword>
<feature type="transmembrane region" description="Helical" evidence="13">
    <location>
        <begin position="424"/>
        <end position="446"/>
    </location>
</feature>
<protein>
    <submittedName>
        <fullName evidence="14">Uncharacterized protein</fullName>
    </submittedName>
</protein>
<evidence type="ECO:0000256" key="13">
    <source>
        <dbReference type="SAM" id="Phobius"/>
    </source>
</evidence>
<keyword evidence="9 11" id="KW-0739">Sodium transport</keyword>
<evidence type="ECO:0000256" key="2">
    <source>
        <dbReference type="ARBA" id="ARBA00022448"/>
    </source>
</evidence>
<name>A0A267GN24_9PLAT</name>
<evidence type="ECO:0000256" key="5">
    <source>
        <dbReference type="ARBA" id="ARBA00022989"/>
    </source>
</evidence>
<evidence type="ECO:0000313" key="15">
    <source>
        <dbReference type="Proteomes" id="UP000215902"/>
    </source>
</evidence>
<keyword evidence="4 11" id="KW-0812">Transmembrane</keyword>
<comment type="similarity">
    <text evidence="11">Belongs to the amiloride-sensitive sodium channel (TC 1.A.6) family.</text>
</comment>
<evidence type="ECO:0000256" key="6">
    <source>
        <dbReference type="ARBA" id="ARBA00023053"/>
    </source>
</evidence>
<dbReference type="AlphaFoldDB" id="A0A267GN24"/>
<feature type="non-terminal residue" evidence="14">
    <location>
        <position position="1"/>
    </location>
</feature>
<feature type="region of interest" description="Disordered" evidence="12">
    <location>
        <begin position="291"/>
        <end position="316"/>
    </location>
</feature>
<feature type="region of interest" description="Disordered" evidence="12">
    <location>
        <begin position="1"/>
        <end position="20"/>
    </location>
</feature>
<evidence type="ECO:0000313" key="14">
    <source>
        <dbReference type="EMBL" id="PAA87423.1"/>
    </source>
</evidence>
<keyword evidence="7 11" id="KW-0406">Ion transport</keyword>
<evidence type="ECO:0000256" key="1">
    <source>
        <dbReference type="ARBA" id="ARBA00004141"/>
    </source>
</evidence>
<dbReference type="OrthoDB" id="6021021at2759"/>
<dbReference type="EMBL" id="NIVC01000232">
    <property type="protein sequence ID" value="PAA87423.1"/>
    <property type="molecule type" value="Genomic_DNA"/>
</dbReference>
<evidence type="ECO:0000256" key="9">
    <source>
        <dbReference type="ARBA" id="ARBA00023201"/>
    </source>
</evidence>
<proteinExistence type="inferred from homology"/>
<dbReference type="Proteomes" id="UP000215902">
    <property type="component" value="Unassembled WGS sequence"/>
</dbReference>
<evidence type="ECO:0000256" key="10">
    <source>
        <dbReference type="ARBA" id="ARBA00023303"/>
    </source>
</evidence>
<dbReference type="GO" id="GO:0015280">
    <property type="term" value="F:ligand-gated sodium channel activity"/>
    <property type="evidence" value="ECO:0007669"/>
    <property type="project" value="TreeGrafter"/>
</dbReference>
<keyword evidence="8 13" id="KW-0472">Membrane</keyword>
<organism evidence="14 15">
    <name type="scientific">Macrostomum lignano</name>
    <dbReference type="NCBI Taxonomy" id="282301"/>
    <lineage>
        <taxon>Eukaryota</taxon>
        <taxon>Metazoa</taxon>
        <taxon>Spiralia</taxon>
        <taxon>Lophotrochozoa</taxon>
        <taxon>Platyhelminthes</taxon>
        <taxon>Rhabditophora</taxon>
        <taxon>Macrostomorpha</taxon>
        <taxon>Macrostomida</taxon>
        <taxon>Macrostomidae</taxon>
        <taxon>Macrostomum</taxon>
    </lineage>
</organism>
<keyword evidence="10 11" id="KW-0407">Ion channel</keyword>
<gene>
    <name evidence="14" type="ORF">BOX15_Mlig008995g1</name>
</gene>
<keyword evidence="2 11" id="KW-0813">Transport</keyword>
<comment type="caution">
    <text evidence="14">The sequence shown here is derived from an EMBL/GenBank/DDBJ whole genome shotgun (WGS) entry which is preliminary data.</text>
</comment>
<keyword evidence="3 11" id="KW-0894">Sodium channel</keyword>
<evidence type="ECO:0000256" key="8">
    <source>
        <dbReference type="ARBA" id="ARBA00023136"/>
    </source>
</evidence>
<evidence type="ECO:0000256" key="4">
    <source>
        <dbReference type="ARBA" id="ARBA00022692"/>
    </source>
</evidence>
<dbReference type="Gene3D" id="1.10.287.770">
    <property type="entry name" value="YojJ-like"/>
    <property type="match status" value="1"/>
</dbReference>
<evidence type="ECO:0000256" key="12">
    <source>
        <dbReference type="SAM" id="MobiDB-lite"/>
    </source>
</evidence>